<organism evidence="1">
    <name type="scientific">Candidatus Kentrum sp. DK</name>
    <dbReference type="NCBI Taxonomy" id="2126562"/>
    <lineage>
        <taxon>Bacteria</taxon>
        <taxon>Pseudomonadati</taxon>
        <taxon>Pseudomonadota</taxon>
        <taxon>Gammaproteobacteria</taxon>
        <taxon>Candidatus Kentrum</taxon>
    </lineage>
</organism>
<evidence type="ECO:0000313" key="1">
    <source>
        <dbReference type="EMBL" id="VFJ45683.1"/>
    </source>
</evidence>
<dbReference type="Pfam" id="PF14103">
    <property type="entry name" value="DUF4276"/>
    <property type="match status" value="1"/>
</dbReference>
<sequence length="154" mass="17632">MRDREFEKYLLLAANKSGDNGWILILLDADDDCPAKLGSRILERAKIIVSHRRISVVLANREFESWFIAAARSLDGKRGFFCPKNRLPADPDGIRNAKGWLGKHMPPGRKYREIADQPTFAEIFDLKTAHDHSRSFRKLCKEMGKQRGTHSRTP</sequence>
<name>A0A450S215_9GAMM</name>
<protein>
    <recommendedName>
        <fullName evidence="2">DUF4276 family protein</fullName>
    </recommendedName>
</protein>
<evidence type="ECO:0008006" key="2">
    <source>
        <dbReference type="Google" id="ProtNLM"/>
    </source>
</evidence>
<accession>A0A450S215</accession>
<proteinExistence type="predicted"/>
<gene>
    <name evidence="1" type="ORF">BECKDK2373C_GA0170839_101219</name>
</gene>
<dbReference type="InterPro" id="IPR025455">
    <property type="entry name" value="DUF4276"/>
</dbReference>
<dbReference type="AlphaFoldDB" id="A0A450S215"/>
<dbReference type="EMBL" id="CAADEY010000012">
    <property type="protein sequence ID" value="VFJ45683.1"/>
    <property type="molecule type" value="Genomic_DNA"/>
</dbReference>
<reference evidence="1" key="1">
    <citation type="submission" date="2019-02" db="EMBL/GenBank/DDBJ databases">
        <authorList>
            <person name="Gruber-Vodicka R. H."/>
            <person name="Seah K. B. B."/>
        </authorList>
    </citation>
    <scope>NUCLEOTIDE SEQUENCE</scope>
    <source>
        <strain evidence="1">BECK_DK161</strain>
    </source>
</reference>